<feature type="repeat" description="WD" evidence="3">
    <location>
        <begin position="1093"/>
        <end position="1124"/>
    </location>
</feature>
<dbReference type="Gene3D" id="3.30.200.20">
    <property type="entry name" value="Phosphorylase Kinase, domain 1"/>
    <property type="match status" value="1"/>
</dbReference>
<dbReference type="SMART" id="SM00320">
    <property type="entry name" value="WD40"/>
    <property type="match status" value="12"/>
</dbReference>
<keyword evidence="2" id="KW-0677">Repeat</keyword>
<dbReference type="GO" id="GO:0004674">
    <property type="term" value="F:protein serine/threonine kinase activity"/>
    <property type="evidence" value="ECO:0007669"/>
    <property type="project" value="UniProtKB-EC"/>
</dbReference>
<dbReference type="PROSITE" id="PS50294">
    <property type="entry name" value="WD_REPEATS_REGION"/>
    <property type="match status" value="5"/>
</dbReference>
<dbReference type="EMBL" id="CP036273">
    <property type="protein sequence ID" value="QDU23778.1"/>
    <property type="molecule type" value="Genomic_DNA"/>
</dbReference>
<evidence type="ECO:0000259" key="4">
    <source>
        <dbReference type="PROSITE" id="PS50011"/>
    </source>
</evidence>
<dbReference type="InterPro" id="IPR011047">
    <property type="entry name" value="Quinoprotein_ADH-like_sf"/>
</dbReference>
<evidence type="ECO:0000256" key="2">
    <source>
        <dbReference type="ARBA" id="ARBA00022737"/>
    </source>
</evidence>
<dbReference type="KEGG" id="uli:ETAA1_57850"/>
<feature type="repeat" description="WD" evidence="3">
    <location>
        <begin position="1012"/>
        <end position="1051"/>
    </location>
</feature>
<dbReference type="GO" id="GO:0005524">
    <property type="term" value="F:ATP binding"/>
    <property type="evidence" value="ECO:0007669"/>
    <property type="project" value="InterPro"/>
</dbReference>
<sequence length="1145" mass="119371">MPTEPPPTTTDATAAVPAVWEPGSVVLGQYRVDAVHEGGAMGLVYRVHHLGWGMDLAVKSPRPEVLARAGGADRFRDEAETWVRLGPNPHVVTCFYVRTLGGVPRVFAEYVAGGTLHDWVADGRLYVGGPGEVLARVLDVAIQFAWGLGFAHGTGLIHQDVKPGNVMMTPGGGAKVTDFGLARAAGGGYGGGTPAYYSAEQAQARAEAKAGAGGRTRLTAQSDLWSWAVSVLDLFAGGVSCRYGGQLAGEVLAEFLAAGGPGGTVPPMPAGVAELLRRCFCLDPADRPAGLDEAADACRTEYETATGTAYPRSRPNPGANPADGLNNLGVSLLDLGRGADADAAFAAALRAAPQHPEATYNAVLRRWRAGAATDTDALRDIRGVAGGPGREWVGSYLAGLVHLERGDPTAAATEFERAAHIAPAEAEVQVALAAARKAVGTGRGDPREFTGRDGFSLGPDVLGVSPDGRSVVSGGVSAIDLWDAATGRHVRAFAGHVGDRERSPPVLGSANAVAPTADGRYAVSAGDDRTLKVWDLATGACVRTLTGHTDWVRAVAVTTNGRYAVSGSGGDIRPKGEQGEDAVRVFDLTTGRCVRLLRGHAGTVHAIALGAGGRVALSGSMDGTARLWDLRAGCCTATLGEHPGGVNAVWLDAAARTAVTAGQDGLMRVWDVPTGQCVRELAGHVRAVRALALTADVRRALSVGEDDYLRLWDVPAGRCLWSQEVRWGWRQGSVAIAPAGDTGFHADGRAVTAWRLDAPGLRPAPPALCRATTSEVVSAAEAEFRRDLAAARAAPPSVAAAHVRSARDRPGCGRRPEATAAWAGLYAQLPRGAFRGAWADGAFPAHAGPITGLRLGRVTDVCVTAGEDGRVRVWDAAAGEFVRDLTNPAGWVGALALDPDDRLAAWAAEDDVVRVWDVTTGRPVRALPTGRSCRAVALLPGGAVLTGHADGTLRRWAADADQCVWECQSHPGPNPIVHHLAAAPDGTRAATCGFDATIRVWDAATGAAVHVLRRHTEVVEDFAFTADGLVSGGLDKSLKWWDAESGRRVASLDGPSLVLAVAASQDGRVVVSGDHDHAVRVWEAAGGRCLATLEGHAGPVRAVALDRHARFALSGGEDGTLRRWFLDWDLPIPTAPDPLPTETSR</sequence>
<proteinExistence type="predicted"/>
<dbReference type="InterPro" id="IPR011009">
    <property type="entry name" value="Kinase-like_dom_sf"/>
</dbReference>
<dbReference type="Proteomes" id="UP000319576">
    <property type="component" value="Chromosome"/>
</dbReference>
<evidence type="ECO:0000256" key="3">
    <source>
        <dbReference type="PROSITE-ProRule" id="PRU00221"/>
    </source>
</evidence>
<dbReference type="PROSITE" id="PS50011">
    <property type="entry name" value="PROTEIN_KINASE_DOM"/>
    <property type="match status" value="1"/>
</dbReference>
<evidence type="ECO:0000256" key="1">
    <source>
        <dbReference type="ARBA" id="ARBA00022574"/>
    </source>
</evidence>
<dbReference type="InterPro" id="IPR020472">
    <property type="entry name" value="WD40_PAC1"/>
</dbReference>
<dbReference type="PROSITE" id="PS00678">
    <property type="entry name" value="WD_REPEATS_1"/>
    <property type="match status" value="5"/>
</dbReference>
<name>A0A517Y253_9BACT</name>
<dbReference type="AlphaFoldDB" id="A0A517Y253"/>
<dbReference type="InterPro" id="IPR001680">
    <property type="entry name" value="WD40_rpt"/>
</dbReference>
<feature type="repeat" description="WD" evidence="3">
    <location>
        <begin position="970"/>
        <end position="1011"/>
    </location>
</feature>
<dbReference type="SUPFAM" id="SSF56112">
    <property type="entry name" value="Protein kinase-like (PK-like)"/>
    <property type="match status" value="1"/>
</dbReference>
<dbReference type="CDD" id="cd00200">
    <property type="entry name" value="WD40"/>
    <property type="match status" value="2"/>
</dbReference>
<dbReference type="Gene3D" id="1.25.40.10">
    <property type="entry name" value="Tetratricopeptide repeat domain"/>
    <property type="match status" value="1"/>
</dbReference>
<dbReference type="SMART" id="SM00220">
    <property type="entry name" value="S_TKc"/>
    <property type="match status" value="1"/>
</dbReference>
<dbReference type="RefSeq" id="WP_145244001.1">
    <property type="nucleotide sequence ID" value="NZ_CP036273.1"/>
</dbReference>
<keyword evidence="6" id="KW-1185">Reference proteome</keyword>
<dbReference type="InterPro" id="IPR019734">
    <property type="entry name" value="TPR_rpt"/>
</dbReference>
<feature type="repeat" description="WD" evidence="3">
    <location>
        <begin position="518"/>
        <end position="544"/>
    </location>
</feature>
<dbReference type="PROSITE" id="PS50082">
    <property type="entry name" value="WD_REPEATS_2"/>
    <property type="match status" value="10"/>
</dbReference>
<dbReference type="PANTHER" id="PTHR19848:SF8">
    <property type="entry name" value="F-BOX AND WD REPEAT DOMAIN CONTAINING 7"/>
    <property type="match status" value="1"/>
</dbReference>
<dbReference type="InterPro" id="IPR008271">
    <property type="entry name" value="Ser/Thr_kinase_AS"/>
</dbReference>
<dbReference type="Gene3D" id="1.10.510.10">
    <property type="entry name" value="Transferase(Phosphotransferase) domain 1"/>
    <property type="match status" value="1"/>
</dbReference>
<organism evidence="5 6">
    <name type="scientific">Urbifossiella limnaea</name>
    <dbReference type="NCBI Taxonomy" id="2528023"/>
    <lineage>
        <taxon>Bacteria</taxon>
        <taxon>Pseudomonadati</taxon>
        <taxon>Planctomycetota</taxon>
        <taxon>Planctomycetia</taxon>
        <taxon>Gemmatales</taxon>
        <taxon>Gemmataceae</taxon>
        <taxon>Urbifossiella</taxon>
    </lineage>
</organism>
<feature type="domain" description="Protein kinase" evidence="4">
    <location>
        <begin position="30"/>
        <end position="303"/>
    </location>
</feature>
<dbReference type="PRINTS" id="PR00320">
    <property type="entry name" value="GPROTEINBRPT"/>
</dbReference>
<feature type="repeat" description="WD" evidence="3">
    <location>
        <begin position="843"/>
        <end position="884"/>
    </location>
</feature>
<dbReference type="EC" id="2.7.11.1" evidence="5"/>
<feature type="repeat" description="WD" evidence="3">
    <location>
        <begin position="681"/>
        <end position="722"/>
    </location>
</feature>
<reference evidence="5 6" key="1">
    <citation type="submission" date="2019-02" db="EMBL/GenBank/DDBJ databases">
        <title>Deep-cultivation of Planctomycetes and their phenomic and genomic characterization uncovers novel biology.</title>
        <authorList>
            <person name="Wiegand S."/>
            <person name="Jogler M."/>
            <person name="Boedeker C."/>
            <person name="Pinto D."/>
            <person name="Vollmers J."/>
            <person name="Rivas-Marin E."/>
            <person name="Kohn T."/>
            <person name="Peeters S.H."/>
            <person name="Heuer A."/>
            <person name="Rast P."/>
            <person name="Oberbeckmann S."/>
            <person name="Bunk B."/>
            <person name="Jeske O."/>
            <person name="Meyerdierks A."/>
            <person name="Storesund J.E."/>
            <person name="Kallscheuer N."/>
            <person name="Luecker S."/>
            <person name="Lage O.M."/>
            <person name="Pohl T."/>
            <person name="Merkel B.J."/>
            <person name="Hornburger P."/>
            <person name="Mueller R.-W."/>
            <person name="Bruemmer F."/>
            <person name="Labrenz M."/>
            <person name="Spormann A.M."/>
            <person name="Op den Camp H."/>
            <person name="Overmann J."/>
            <person name="Amann R."/>
            <person name="Jetten M.S.M."/>
            <person name="Mascher T."/>
            <person name="Medema M.H."/>
            <person name="Devos D.P."/>
            <person name="Kaster A.-K."/>
            <person name="Ovreas L."/>
            <person name="Rohde M."/>
            <person name="Galperin M.Y."/>
            <person name="Jogler C."/>
        </authorList>
    </citation>
    <scope>NUCLEOTIDE SEQUENCE [LARGE SCALE GENOMIC DNA]</scope>
    <source>
        <strain evidence="5 6">ETA_A1</strain>
    </source>
</reference>
<protein>
    <submittedName>
        <fullName evidence="5">Serine/threonine-protein kinase PrkC</fullName>
        <ecNumber evidence="5">2.7.11.1</ecNumber>
    </submittedName>
</protein>
<keyword evidence="5" id="KW-0418">Kinase</keyword>
<feature type="repeat" description="WD" evidence="3">
    <location>
        <begin position="1058"/>
        <end position="1092"/>
    </location>
</feature>
<keyword evidence="1 3" id="KW-0853">WD repeat</keyword>
<dbReference type="PROSITE" id="PS00108">
    <property type="entry name" value="PROTEIN_KINASE_ST"/>
    <property type="match status" value="1"/>
</dbReference>
<dbReference type="PANTHER" id="PTHR19848">
    <property type="entry name" value="WD40 REPEAT PROTEIN"/>
    <property type="match status" value="1"/>
</dbReference>
<accession>A0A517Y253</accession>
<dbReference type="InterPro" id="IPR019775">
    <property type="entry name" value="WD40_repeat_CS"/>
</dbReference>
<dbReference type="InterPro" id="IPR011990">
    <property type="entry name" value="TPR-like_helical_dom_sf"/>
</dbReference>
<dbReference type="SUPFAM" id="SSF50998">
    <property type="entry name" value="Quinoprotein alcohol dehydrogenase-like"/>
    <property type="match status" value="2"/>
</dbReference>
<gene>
    <name evidence="5" type="primary">prkC_28</name>
    <name evidence="5" type="ORF">ETAA1_57850</name>
</gene>
<keyword evidence="5" id="KW-0808">Transferase</keyword>
<feature type="repeat" description="WD" evidence="3">
    <location>
        <begin position="639"/>
        <end position="680"/>
    </location>
</feature>
<dbReference type="OrthoDB" id="230341at2"/>
<feature type="repeat" description="WD" evidence="3">
    <location>
        <begin position="885"/>
        <end position="926"/>
    </location>
</feature>
<evidence type="ECO:0000313" key="6">
    <source>
        <dbReference type="Proteomes" id="UP000319576"/>
    </source>
</evidence>
<dbReference type="Gene3D" id="2.130.10.10">
    <property type="entry name" value="YVTN repeat-like/Quinoprotein amine dehydrogenase"/>
    <property type="match status" value="4"/>
</dbReference>
<dbReference type="SMART" id="SM00028">
    <property type="entry name" value="TPR"/>
    <property type="match status" value="2"/>
</dbReference>
<dbReference type="InterPro" id="IPR000719">
    <property type="entry name" value="Prot_kinase_dom"/>
</dbReference>
<dbReference type="InterPro" id="IPR001245">
    <property type="entry name" value="Ser-Thr/Tyr_kinase_cat_dom"/>
</dbReference>
<evidence type="ECO:0000313" key="5">
    <source>
        <dbReference type="EMBL" id="QDU23778.1"/>
    </source>
</evidence>
<dbReference type="SUPFAM" id="SSF48452">
    <property type="entry name" value="TPR-like"/>
    <property type="match status" value="1"/>
</dbReference>
<feature type="repeat" description="WD" evidence="3">
    <location>
        <begin position="597"/>
        <end position="638"/>
    </location>
</feature>
<dbReference type="Pfam" id="PF07714">
    <property type="entry name" value="PK_Tyr_Ser-Thr"/>
    <property type="match status" value="1"/>
</dbReference>
<dbReference type="Pfam" id="PF00400">
    <property type="entry name" value="WD40"/>
    <property type="match status" value="10"/>
</dbReference>
<dbReference type="InterPro" id="IPR015943">
    <property type="entry name" value="WD40/YVTN_repeat-like_dom_sf"/>
</dbReference>